<proteinExistence type="predicted"/>
<dbReference type="AlphaFoldDB" id="A0AAP2DQ41"/>
<name>A0AAP2DQ41_9BACT</name>
<keyword evidence="1" id="KW-0812">Transmembrane</keyword>
<evidence type="ECO:0000313" key="2">
    <source>
        <dbReference type="EMBL" id="MBT1699499.1"/>
    </source>
</evidence>
<protein>
    <submittedName>
        <fullName evidence="2">Uncharacterized protein</fullName>
    </submittedName>
</protein>
<keyword evidence="1" id="KW-1133">Transmembrane helix</keyword>
<organism evidence="2 3">
    <name type="scientific">Chryseosolibacter histidini</name>
    <dbReference type="NCBI Taxonomy" id="2782349"/>
    <lineage>
        <taxon>Bacteria</taxon>
        <taxon>Pseudomonadati</taxon>
        <taxon>Bacteroidota</taxon>
        <taxon>Cytophagia</taxon>
        <taxon>Cytophagales</taxon>
        <taxon>Chryseotaleaceae</taxon>
        <taxon>Chryseosolibacter</taxon>
    </lineage>
</organism>
<evidence type="ECO:0000256" key="1">
    <source>
        <dbReference type="SAM" id="Phobius"/>
    </source>
</evidence>
<evidence type="ECO:0000313" key="3">
    <source>
        <dbReference type="Proteomes" id="UP001319200"/>
    </source>
</evidence>
<sequence length="187" mass="21279">MKNVLEDIIEPPVDRKIANRNMNDRVQDIPGWGMDADPDNDPTYPMKHSTGADHERLNYVKAPQQRQNIEVLRSIERPNITRVFGTSTPPAGLSGAIRRYAYKFSEATATHWMTLILADRVDVIQGKLNDLKHGIFPNPWIERGWRAEWKHNRPAFLGRMAVTTLVITAGILLITRKSRGKKMLANS</sequence>
<dbReference type="Proteomes" id="UP001319200">
    <property type="component" value="Unassembled WGS sequence"/>
</dbReference>
<accession>A0AAP2DQ41</accession>
<reference evidence="2 3" key="1">
    <citation type="submission" date="2021-05" db="EMBL/GenBank/DDBJ databases">
        <title>A Polyphasic approach of four new species of the genus Ohtaekwangia: Ohtaekwangia histidinii sp. nov., Ohtaekwangia cretensis sp. nov., Ohtaekwangia indiensis sp. nov., Ohtaekwangia reichenbachii sp. nov. from diverse environment.</title>
        <authorList>
            <person name="Octaviana S."/>
        </authorList>
    </citation>
    <scope>NUCLEOTIDE SEQUENCE [LARGE SCALE GENOMIC DNA]</scope>
    <source>
        <strain evidence="2 3">PWU4</strain>
    </source>
</reference>
<dbReference type="EMBL" id="JAHESF010000026">
    <property type="protein sequence ID" value="MBT1699499.1"/>
    <property type="molecule type" value="Genomic_DNA"/>
</dbReference>
<comment type="caution">
    <text evidence="2">The sequence shown here is derived from an EMBL/GenBank/DDBJ whole genome shotgun (WGS) entry which is preliminary data.</text>
</comment>
<keyword evidence="1" id="KW-0472">Membrane</keyword>
<keyword evidence="3" id="KW-1185">Reference proteome</keyword>
<gene>
    <name evidence="2" type="ORF">KK083_21555</name>
</gene>
<feature type="transmembrane region" description="Helical" evidence="1">
    <location>
        <begin position="156"/>
        <end position="174"/>
    </location>
</feature>